<protein>
    <submittedName>
        <fullName evidence="1">Uncharacterized protein</fullName>
    </submittedName>
</protein>
<gene>
    <name evidence="1" type="ORF">Cni_G10103</name>
</gene>
<name>A0AAQ3K3R6_9LILI</name>
<accession>A0AAQ3K3R6</accession>
<keyword evidence="2" id="KW-1185">Reference proteome</keyword>
<sequence length="120" mass="14011">MLQRAIMTMLRKTFTMLAEEVLFSFDSLLPKFVKVFPKQYKKVLAVEAAKEAQKKEEKELLGKDASGEIYRVGRKINPCFANMWEETTTKCMSKQLRYRLCGHHHMKLGYLLALPVMQHN</sequence>
<evidence type="ECO:0000313" key="2">
    <source>
        <dbReference type="Proteomes" id="UP001327560"/>
    </source>
</evidence>
<dbReference type="AlphaFoldDB" id="A0AAQ3K3R6"/>
<organism evidence="1 2">
    <name type="scientific">Canna indica</name>
    <name type="common">Indian-shot</name>
    <dbReference type="NCBI Taxonomy" id="4628"/>
    <lineage>
        <taxon>Eukaryota</taxon>
        <taxon>Viridiplantae</taxon>
        <taxon>Streptophyta</taxon>
        <taxon>Embryophyta</taxon>
        <taxon>Tracheophyta</taxon>
        <taxon>Spermatophyta</taxon>
        <taxon>Magnoliopsida</taxon>
        <taxon>Liliopsida</taxon>
        <taxon>Zingiberales</taxon>
        <taxon>Cannaceae</taxon>
        <taxon>Canna</taxon>
    </lineage>
</organism>
<evidence type="ECO:0000313" key="1">
    <source>
        <dbReference type="EMBL" id="WOL01387.1"/>
    </source>
</evidence>
<dbReference type="Proteomes" id="UP001327560">
    <property type="component" value="Chromosome 3"/>
</dbReference>
<dbReference type="EMBL" id="CP136892">
    <property type="protein sequence ID" value="WOL01387.1"/>
    <property type="molecule type" value="Genomic_DNA"/>
</dbReference>
<proteinExistence type="predicted"/>
<reference evidence="1 2" key="1">
    <citation type="submission" date="2023-10" db="EMBL/GenBank/DDBJ databases">
        <title>Chromosome-scale genome assembly provides insights into flower coloration mechanisms of Canna indica.</title>
        <authorList>
            <person name="Li C."/>
        </authorList>
    </citation>
    <scope>NUCLEOTIDE SEQUENCE [LARGE SCALE GENOMIC DNA]</scope>
    <source>
        <tissue evidence="1">Flower</tissue>
    </source>
</reference>